<organism evidence="3 4">
    <name type="scientific">Pycnococcus provasolii</name>
    <dbReference type="NCBI Taxonomy" id="41880"/>
    <lineage>
        <taxon>Eukaryota</taxon>
        <taxon>Viridiplantae</taxon>
        <taxon>Chlorophyta</taxon>
        <taxon>Pseudoscourfieldiophyceae</taxon>
        <taxon>Pseudoscourfieldiales</taxon>
        <taxon>Pycnococcaceae</taxon>
        <taxon>Pycnococcus</taxon>
    </lineage>
</organism>
<gene>
    <name evidence="3" type="ORF">PPROV_000900400</name>
</gene>
<dbReference type="GO" id="GO:0008757">
    <property type="term" value="F:S-adenosylmethionine-dependent methyltransferase activity"/>
    <property type="evidence" value="ECO:0007669"/>
    <property type="project" value="InterPro"/>
</dbReference>
<evidence type="ECO:0000313" key="3">
    <source>
        <dbReference type="EMBL" id="GHP10272.1"/>
    </source>
</evidence>
<comment type="caution">
    <text evidence="3">The sequence shown here is derived from an EMBL/GenBank/DDBJ whole genome shotgun (WGS) entry which is preliminary data.</text>
</comment>
<dbReference type="SUPFAM" id="SSF53335">
    <property type="entry name" value="S-adenosyl-L-methionine-dependent methyltransferases"/>
    <property type="match status" value="1"/>
</dbReference>
<feature type="domain" description="Methyltransferase type 11" evidence="2">
    <location>
        <begin position="222"/>
        <end position="333"/>
    </location>
</feature>
<reference evidence="3" key="1">
    <citation type="submission" date="2020-10" db="EMBL/GenBank/DDBJ databases">
        <title>Unveiling of a novel bifunctional photoreceptor, Dualchrome1, isolated from a cosmopolitan green alga.</title>
        <authorList>
            <person name="Suzuki S."/>
            <person name="Kawachi M."/>
        </authorList>
    </citation>
    <scope>NUCLEOTIDE SEQUENCE</scope>
    <source>
        <strain evidence="3">NIES 2893</strain>
    </source>
</reference>
<dbReference type="InterPro" id="IPR013216">
    <property type="entry name" value="Methyltransf_11"/>
</dbReference>
<dbReference type="AlphaFoldDB" id="A0A830HT22"/>
<sequence length="398" mass="43790">MPPPRGVVVSRVFSYSSSHLRVSSHRRFENDPSGSGSSMQGSLRRRKHVSLRFVRLKCASSSSSSSSTTSSPSKPAWAGAEDVLSQFVNALIASPLYTPMKFMARRTLINTAEKNGVNWTAKSQALLENANVKACYDDINNPNVESMYPDYYLMPFHAYDEGNLNWLAAAEAESATYAMALRVWPNEDITWQTAQGRLRDAYCDAVKQHRAKQGSSDPARILDMGCSVGISTRALAGAFDTAKEVVGLDLSAYMLAVAELRERSEGEAWTPQGLEGERRISYVHGLAESTGMPDASFDVVSLAFVLHECPTAATRDIVREAVRLLRPGGTLVMCDNDPKSEVIQKLPPVIFTLMKSTEPHSDEYYVLDMMSTFEEMGLTGVETVAMDPRHRAVLGTKQ</sequence>
<name>A0A830HT22_9CHLO</name>
<evidence type="ECO:0000259" key="2">
    <source>
        <dbReference type="Pfam" id="PF08241"/>
    </source>
</evidence>
<dbReference type="Gene3D" id="3.40.50.150">
    <property type="entry name" value="Vaccinia Virus protein VP39"/>
    <property type="match status" value="1"/>
</dbReference>
<protein>
    <recommendedName>
        <fullName evidence="2">Methyltransferase type 11 domain-containing protein</fullName>
    </recommendedName>
</protein>
<dbReference type="PANTHER" id="PTHR42912:SF80">
    <property type="entry name" value="METHYLTRANSFERASE DOMAIN-CONTAINING PROTEIN"/>
    <property type="match status" value="1"/>
</dbReference>
<feature type="region of interest" description="Disordered" evidence="1">
    <location>
        <begin position="24"/>
        <end position="45"/>
    </location>
</feature>
<dbReference type="OrthoDB" id="2013972at2759"/>
<dbReference type="EMBL" id="BNJQ01000028">
    <property type="protein sequence ID" value="GHP10272.1"/>
    <property type="molecule type" value="Genomic_DNA"/>
</dbReference>
<dbReference type="Proteomes" id="UP000660262">
    <property type="component" value="Unassembled WGS sequence"/>
</dbReference>
<feature type="compositionally biased region" description="Polar residues" evidence="1">
    <location>
        <begin position="32"/>
        <end position="41"/>
    </location>
</feature>
<proteinExistence type="predicted"/>
<evidence type="ECO:0000313" key="4">
    <source>
        <dbReference type="Proteomes" id="UP000660262"/>
    </source>
</evidence>
<dbReference type="InterPro" id="IPR029063">
    <property type="entry name" value="SAM-dependent_MTases_sf"/>
</dbReference>
<accession>A0A830HT22</accession>
<keyword evidence="4" id="KW-1185">Reference proteome</keyword>
<dbReference type="PANTHER" id="PTHR42912">
    <property type="entry name" value="METHYLTRANSFERASE"/>
    <property type="match status" value="1"/>
</dbReference>
<evidence type="ECO:0000256" key="1">
    <source>
        <dbReference type="SAM" id="MobiDB-lite"/>
    </source>
</evidence>
<dbReference type="InterPro" id="IPR050508">
    <property type="entry name" value="Methyltransf_Superfamily"/>
</dbReference>
<dbReference type="CDD" id="cd02440">
    <property type="entry name" value="AdoMet_MTases"/>
    <property type="match status" value="1"/>
</dbReference>
<dbReference type="Pfam" id="PF08241">
    <property type="entry name" value="Methyltransf_11"/>
    <property type="match status" value="1"/>
</dbReference>